<dbReference type="EMBL" id="WIWV01000149">
    <property type="protein sequence ID" value="KAF7712812.1"/>
    <property type="molecule type" value="Genomic_DNA"/>
</dbReference>
<proteinExistence type="predicted"/>
<feature type="transmembrane region" description="Helical" evidence="2">
    <location>
        <begin position="28"/>
        <end position="46"/>
    </location>
</feature>
<keyword evidence="2" id="KW-0812">Transmembrane</keyword>
<evidence type="ECO:0000256" key="2">
    <source>
        <dbReference type="SAM" id="Phobius"/>
    </source>
</evidence>
<evidence type="ECO:0000256" key="1">
    <source>
        <dbReference type="SAM" id="MobiDB-lite"/>
    </source>
</evidence>
<sequence>MLDRGEDSRQSQRIASKNMDNQKSRLPGLIRSVLIAIAIAVSYPYLAGRISALSTLTSSALNKISEERSFSKYEVLFQDQIRNCEDAILVEGHGAAILSCDAGRDRWNTVMGTFYQNRTTITPGRLWLYRYDEQMHSGSSGLYPIKFEALPDESKFHPLGIEYHENSSTLFVINHHLDGSRIEVFDLNLKSHDPIARHKRTLIHPQLTTPNSLRALNEHELFVSNDHYFQVRMNPLLAKAETYGALPLGGVVHVHMHNDGSTSVRPLARVPFANGVEFLNASTLAVASTSARDVRLYNIKSDRSLELVETISVPMMPDNLSVDKKGGLLITGHPHLPALARMISNRARCLDQNLADERACYDMSVPSCVMEWTGESGIKTVYRTAGEFSSSSTAVRDVGYGIGLITGLYEKGILVWKE</sequence>
<dbReference type="PANTHER" id="PTHR11799">
    <property type="entry name" value="PARAOXONASE"/>
    <property type="match status" value="1"/>
</dbReference>
<dbReference type="OrthoDB" id="5307922at2759"/>
<dbReference type="InterPro" id="IPR011042">
    <property type="entry name" value="6-blade_b-propeller_TolB-like"/>
</dbReference>
<evidence type="ECO:0008006" key="5">
    <source>
        <dbReference type="Google" id="ProtNLM"/>
    </source>
</evidence>
<gene>
    <name evidence="3" type="ORF">PECM_002053</name>
</gene>
<reference evidence="3" key="1">
    <citation type="journal article" date="2020" name="Front. Microbiol.">
        <title>Gene regulatory networks of Penicillium echinulatum 2HH and Penicillium oxalicum 114-2 inferred by a computational biology approach.</title>
        <authorList>
            <person name="Lenz A.R."/>
            <person name="Galan-Vasquez E."/>
            <person name="Balbinot E."/>
            <person name="De Abreu F.P."/>
            <person name="De Oliveira N.S."/>
            <person name="Da Rosa L.O."/>
            <person name="De Avila E Silva S."/>
            <person name="Camassola M."/>
            <person name="Dillon A.J.P."/>
            <person name="Perez-Rueda E."/>
        </authorList>
    </citation>
    <scope>NUCLEOTIDE SEQUENCE</scope>
    <source>
        <strain evidence="3">S1M29</strain>
    </source>
</reference>
<feature type="region of interest" description="Disordered" evidence="1">
    <location>
        <begin position="1"/>
        <end position="20"/>
    </location>
</feature>
<dbReference type="PANTHER" id="PTHR11799:SF30">
    <property type="entry name" value="SERUM PARAOXONASE_ARYLESTERASE 2"/>
    <property type="match status" value="1"/>
</dbReference>
<comment type="caution">
    <text evidence="3">The sequence shown here is derived from an EMBL/GenBank/DDBJ whole genome shotgun (WGS) entry which is preliminary data.</text>
</comment>
<keyword evidence="2" id="KW-1133">Transmembrane helix</keyword>
<evidence type="ECO:0000313" key="4">
    <source>
        <dbReference type="Proteomes" id="UP000631181"/>
    </source>
</evidence>
<dbReference type="AlphaFoldDB" id="A0A8J8VY14"/>
<dbReference type="Gene3D" id="2.120.10.30">
    <property type="entry name" value="TolB, C-terminal domain"/>
    <property type="match status" value="1"/>
</dbReference>
<keyword evidence="4" id="KW-1185">Reference proteome</keyword>
<dbReference type="Proteomes" id="UP000631181">
    <property type="component" value="Unassembled WGS sequence"/>
</dbReference>
<dbReference type="SUPFAM" id="SSF63829">
    <property type="entry name" value="Calcium-dependent phosphotriesterase"/>
    <property type="match status" value="1"/>
</dbReference>
<accession>A0A8J8VY14</accession>
<feature type="compositionally biased region" description="Polar residues" evidence="1">
    <location>
        <begin position="11"/>
        <end position="20"/>
    </location>
</feature>
<dbReference type="InterPro" id="IPR051288">
    <property type="entry name" value="Serum_paraoxonase/arylesterase"/>
</dbReference>
<protein>
    <recommendedName>
        <fullName evidence="5">Paraoxonase</fullName>
    </recommendedName>
</protein>
<evidence type="ECO:0000313" key="3">
    <source>
        <dbReference type="EMBL" id="KAF7712812.1"/>
    </source>
</evidence>
<name>A0A8J8VY14_9EURO</name>
<organism evidence="3 4">
    <name type="scientific">Penicillium ucsense</name>
    <dbReference type="NCBI Taxonomy" id="2839758"/>
    <lineage>
        <taxon>Eukaryota</taxon>
        <taxon>Fungi</taxon>
        <taxon>Dikarya</taxon>
        <taxon>Ascomycota</taxon>
        <taxon>Pezizomycotina</taxon>
        <taxon>Eurotiomycetes</taxon>
        <taxon>Eurotiomycetidae</taxon>
        <taxon>Eurotiales</taxon>
        <taxon>Aspergillaceae</taxon>
        <taxon>Penicillium</taxon>
    </lineage>
</organism>
<feature type="compositionally biased region" description="Basic and acidic residues" evidence="1">
    <location>
        <begin position="1"/>
        <end position="10"/>
    </location>
</feature>
<keyword evidence="2" id="KW-0472">Membrane</keyword>